<evidence type="ECO:0000313" key="6">
    <source>
        <dbReference type="EMBL" id="CAB4654164.1"/>
    </source>
</evidence>
<protein>
    <submittedName>
        <fullName evidence="6">Unannotated protein</fullName>
    </submittedName>
</protein>
<dbReference type="PROSITE" id="PS00211">
    <property type="entry name" value="ABC_TRANSPORTER_1"/>
    <property type="match status" value="1"/>
</dbReference>
<dbReference type="SUPFAM" id="SSF52540">
    <property type="entry name" value="P-loop containing nucleoside triphosphate hydrolases"/>
    <property type="match status" value="1"/>
</dbReference>
<accession>A0A6J6L0P5</accession>
<dbReference type="InterPro" id="IPR003439">
    <property type="entry name" value="ABC_transporter-like_ATP-bd"/>
</dbReference>
<keyword evidence="2" id="KW-0813">Transport</keyword>
<dbReference type="GO" id="GO:0005524">
    <property type="term" value="F:ATP binding"/>
    <property type="evidence" value="ECO:0007669"/>
    <property type="project" value="UniProtKB-KW"/>
</dbReference>
<proteinExistence type="inferred from homology"/>
<dbReference type="InterPro" id="IPR003593">
    <property type="entry name" value="AAA+_ATPase"/>
</dbReference>
<keyword evidence="4" id="KW-0067">ATP-binding</keyword>
<dbReference type="InterPro" id="IPR017871">
    <property type="entry name" value="ABC_transporter-like_CS"/>
</dbReference>
<evidence type="ECO:0000256" key="4">
    <source>
        <dbReference type="ARBA" id="ARBA00022840"/>
    </source>
</evidence>
<dbReference type="CDD" id="cd03230">
    <property type="entry name" value="ABC_DR_subfamily_A"/>
    <property type="match status" value="1"/>
</dbReference>
<dbReference type="InterPro" id="IPR050763">
    <property type="entry name" value="ABC_transporter_ATP-binding"/>
</dbReference>
<name>A0A6J6L0P5_9ZZZZ</name>
<dbReference type="EMBL" id="CAEZWM010000053">
    <property type="protein sequence ID" value="CAB4654164.1"/>
    <property type="molecule type" value="Genomic_DNA"/>
</dbReference>
<organism evidence="6">
    <name type="scientific">freshwater metagenome</name>
    <dbReference type="NCBI Taxonomy" id="449393"/>
    <lineage>
        <taxon>unclassified sequences</taxon>
        <taxon>metagenomes</taxon>
        <taxon>ecological metagenomes</taxon>
    </lineage>
</organism>
<reference evidence="6" key="1">
    <citation type="submission" date="2020-05" db="EMBL/GenBank/DDBJ databases">
        <authorList>
            <person name="Chiriac C."/>
            <person name="Salcher M."/>
            <person name="Ghai R."/>
            <person name="Kavagutti S V."/>
        </authorList>
    </citation>
    <scope>NUCLEOTIDE SEQUENCE</scope>
</reference>
<evidence type="ECO:0000256" key="2">
    <source>
        <dbReference type="ARBA" id="ARBA00022448"/>
    </source>
</evidence>
<dbReference type="Gene3D" id="3.40.50.300">
    <property type="entry name" value="P-loop containing nucleotide triphosphate hydrolases"/>
    <property type="match status" value="1"/>
</dbReference>
<feature type="domain" description="ABC transporter" evidence="5">
    <location>
        <begin position="5"/>
        <end position="234"/>
    </location>
</feature>
<dbReference type="PANTHER" id="PTHR42711">
    <property type="entry name" value="ABC TRANSPORTER ATP-BINDING PROTEIN"/>
    <property type="match status" value="1"/>
</dbReference>
<evidence type="ECO:0000256" key="3">
    <source>
        <dbReference type="ARBA" id="ARBA00022741"/>
    </source>
</evidence>
<dbReference type="GO" id="GO:0016887">
    <property type="term" value="F:ATP hydrolysis activity"/>
    <property type="evidence" value="ECO:0007669"/>
    <property type="project" value="InterPro"/>
</dbReference>
<keyword evidence="3" id="KW-0547">Nucleotide-binding</keyword>
<evidence type="ECO:0000256" key="1">
    <source>
        <dbReference type="ARBA" id="ARBA00005417"/>
    </source>
</evidence>
<dbReference type="PANTHER" id="PTHR42711:SF5">
    <property type="entry name" value="ABC TRANSPORTER ATP-BINDING PROTEIN NATA"/>
    <property type="match status" value="1"/>
</dbReference>
<dbReference type="SMART" id="SM00382">
    <property type="entry name" value="AAA"/>
    <property type="match status" value="1"/>
</dbReference>
<comment type="similarity">
    <text evidence="1">Belongs to the ABC transporter superfamily.</text>
</comment>
<dbReference type="Pfam" id="PF00005">
    <property type="entry name" value="ABC_tran"/>
    <property type="match status" value="1"/>
</dbReference>
<gene>
    <name evidence="6" type="ORF">UFOPK2242_00580</name>
</gene>
<dbReference type="InterPro" id="IPR027417">
    <property type="entry name" value="P-loop_NTPase"/>
</dbReference>
<dbReference type="PROSITE" id="PS50893">
    <property type="entry name" value="ABC_TRANSPORTER_2"/>
    <property type="match status" value="1"/>
</dbReference>
<dbReference type="AlphaFoldDB" id="A0A6J6L0P5"/>
<sequence>MDTVLSARGLVKEFKRAIAVDGVDIEVKAGERVALLGPNGAGKTTTLLMILGAISPDKGEVEICGVPQRRNRSHAAEHVGFAAGYLPLAGEMKVREYLMMFGQIYGIPDPSKAIAEGLERFRIQHLSEAKGTQLSSGQRTLVGIVRAVLHKPRLLVLDEPTASLDPDVAGRVRGGILELCADNGTALLVTSHDMLEVERLCERVLFLSAGRIVADGAPTEIAERFGREDLEGVFLHLADENYQPSDPPTSQHTDHIL</sequence>
<evidence type="ECO:0000259" key="5">
    <source>
        <dbReference type="PROSITE" id="PS50893"/>
    </source>
</evidence>